<feature type="compositionally biased region" description="Low complexity" evidence="1">
    <location>
        <begin position="485"/>
        <end position="500"/>
    </location>
</feature>
<name>A0ABT8BME7_9HYPH</name>
<comment type="caution">
    <text evidence="3">The sequence shown here is derived from an EMBL/GenBank/DDBJ whole genome shotgun (WGS) entry which is preliminary data.</text>
</comment>
<protein>
    <submittedName>
        <fullName evidence="3">Uncharacterized protein</fullName>
    </submittedName>
</protein>
<keyword evidence="2" id="KW-0812">Transmembrane</keyword>
<evidence type="ECO:0000256" key="2">
    <source>
        <dbReference type="SAM" id="Phobius"/>
    </source>
</evidence>
<feature type="transmembrane region" description="Helical" evidence="2">
    <location>
        <begin position="147"/>
        <end position="171"/>
    </location>
</feature>
<evidence type="ECO:0000313" key="3">
    <source>
        <dbReference type="EMBL" id="MDN3592376.1"/>
    </source>
</evidence>
<feature type="transmembrane region" description="Helical" evidence="2">
    <location>
        <begin position="232"/>
        <end position="255"/>
    </location>
</feature>
<keyword evidence="2" id="KW-0472">Membrane</keyword>
<dbReference type="RefSeq" id="WP_238226895.1">
    <property type="nucleotide sequence ID" value="NZ_BPQD01000020.1"/>
</dbReference>
<feature type="transmembrane region" description="Helical" evidence="2">
    <location>
        <begin position="6"/>
        <end position="26"/>
    </location>
</feature>
<sequence length="511" mass="55535">MEPPLRLAIILAAGFTLLSPLIFIAIRQAIKYERQESITDLALVFETTGGVSLSPIPSFEFLKYKYFVGAKRGPTPSAVLASANPGAQHPDRYKEDYTTLHWLIGSVPFGVLSAVAAFYGLSILVALLDPAAAIGSPFRWPGVTYPAPGSVAMVWLLGLCAALAGSYVTALRSLYRATKTFDLSPGSFVSETIRMLLSAVLVPILIVGLFWIGTETIKAFVVDHAHLTAPSIVAVMVTACFIAGIMPDVVLRNIIQGDRLKNFKREETVFEAFKITPVEIIDGIDSEIRVRLDDHHIRSTQNLATANPLMLFVETPYGVYQIMDWVAQAQLCCSVGRDKLIRLWSLGIRTLFDLERLAASRDPANEALLLEVGRILLGEGLVPKDATPRTSAALVRANIELRLDDPHVRRLRQIYIAVGNRLGTDSRRFEAHPFQPRGRLRHRFTRCLYWQPPGTSSAPGSKAHAPSDAGKVASVPAAPEPIRTASPPRGAGSPSSGPADHPSEARPAAAK</sequence>
<keyword evidence="4" id="KW-1185">Reference proteome</keyword>
<organism evidence="3 4">
    <name type="scientific">Methylobacterium adhaesivum</name>
    <dbReference type="NCBI Taxonomy" id="333297"/>
    <lineage>
        <taxon>Bacteria</taxon>
        <taxon>Pseudomonadati</taxon>
        <taxon>Pseudomonadota</taxon>
        <taxon>Alphaproteobacteria</taxon>
        <taxon>Hyphomicrobiales</taxon>
        <taxon>Methylobacteriaceae</taxon>
        <taxon>Methylobacterium</taxon>
    </lineage>
</organism>
<feature type="transmembrane region" description="Helical" evidence="2">
    <location>
        <begin position="102"/>
        <end position="127"/>
    </location>
</feature>
<dbReference type="Proteomes" id="UP001224644">
    <property type="component" value="Unassembled WGS sequence"/>
</dbReference>
<proteinExistence type="predicted"/>
<dbReference type="EMBL" id="JAUFPX010000017">
    <property type="protein sequence ID" value="MDN3592376.1"/>
    <property type="molecule type" value="Genomic_DNA"/>
</dbReference>
<accession>A0ABT8BME7</accession>
<evidence type="ECO:0000313" key="4">
    <source>
        <dbReference type="Proteomes" id="UP001224644"/>
    </source>
</evidence>
<feature type="region of interest" description="Disordered" evidence="1">
    <location>
        <begin position="454"/>
        <end position="511"/>
    </location>
</feature>
<reference evidence="4" key="1">
    <citation type="journal article" date="2019" name="Int. J. Syst. Evol. Microbiol.">
        <title>The Global Catalogue of Microorganisms (GCM) 10K type strain sequencing project: providing services to taxonomists for standard genome sequencing and annotation.</title>
        <authorList>
            <consortium name="The Broad Institute Genomics Platform"/>
            <consortium name="The Broad Institute Genome Sequencing Center for Infectious Disease"/>
            <person name="Wu L."/>
            <person name="Ma J."/>
        </authorList>
    </citation>
    <scope>NUCLEOTIDE SEQUENCE [LARGE SCALE GENOMIC DNA]</scope>
    <source>
        <strain evidence="4">CECT 7069</strain>
    </source>
</reference>
<evidence type="ECO:0000256" key="1">
    <source>
        <dbReference type="SAM" id="MobiDB-lite"/>
    </source>
</evidence>
<feature type="transmembrane region" description="Helical" evidence="2">
    <location>
        <begin position="192"/>
        <end position="212"/>
    </location>
</feature>
<gene>
    <name evidence="3" type="ORF">QWZ12_17425</name>
</gene>
<keyword evidence="2" id="KW-1133">Transmembrane helix</keyword>